<evidence type="ECO:0000259" key="1">
    <source>
        <dbReference type="Pfam" id="PF00534"/>
    </source>
</evidence>
<dbReference type="InterPro" id="IPR001296">
    <property type="entry name" value="Glyco_trans_1"/>
</dbReference>
<proteinExistence type="predicted"/>
<dbReference type="SUPFAM" id="SSF53756">
    <property type="entry name" value="UDP-Glycosyltransferase/glycogen phosphorylase"/>
    <property type="match status" value="1"/>
</dbReference>
<organism evidence="3 4">
    <name type="scientific">candidate division KSB3 bacterium</name>
    <dbReference type="NCBI Taxonomy" id="2044937"/>
    <lineage>
        <taxon>Bacteria</taxon>
        <taxon>candidate division KSB3</taxon>
    </lineage>
</organism>
<dbReference type="Gene3D" id="3.40.50.2000">
    <property type="entry name" value="Glycogen Phosphorylase B"/>
    <property type="match status" value="2"/>
</dbReference>
<evidence type="ECO:0008006" key="5">
    <source>
        <dbReference type="Google" id="ProtNLM"/>
    </source>
</evidence>
<reference evidence="3 4" key="1">
    <citation type="submission" date="2017-10" db="EMBL/GenBank/DDBJ databases">
        <title>Novel microbial diversity and functional potential in the marine mammal oral microbiome.</title>
        <authorList>
            <person name="Dudek N.K."/>
            <person name="Sun C.L."/>
            <person name="Burstein D."/>
            <person name="Kantor R.S."/>
            <person name="Aliaga Goltsman D.S."/>
            <person name="Bik E.M."/>
            <person name="Thomas B.C."/>
            <person name="Banfield J.F."/>
            <person name="Relman D.A."/>
        </authorList>
    </citation>
    <scope>NUCLEOTIDE SEQUENCE [LARGE SCALE GENOMIC DNA]</scope>
    <source>
        <strain evidence="3">DOLJORAL78_47_16</strain>
    </source>
</reference>
<feature type="domain" description="Glycosyl transferase family 1" evidence="1">
    <location>
        <begin position="208"/>
        <end position="381"/>
    </location>
</feature>
<dbReference type="EMBL" id="PDSK01000103">
    <property type="protein sequence ID" value="PIE33102.1"/>
    <property type="molecule type" value="Genomic_DNA"/>
</dbReference>
<dbReference type="Pfam" id="PF13439">
    <property type="entry name" value="Glyco_transf_4"/>
    <property type="match status" value="1"/>
</dbReference>
<protein>
    <recommendedName>
        <fullName evidence="5">Glycosyl transferase family 1</fullName>
    </recommendedName>
</protein>
<evidence type="ECO:0000259" key="2">
    <source>
        <dbReference type="Pfam" id="PF13439"/>
    </source>
</evidence>
<evidence type="ECO:0000313" key="4">
    <source>
        <dbReference type="Proteomes" id="UP000230821"/>
    </source>
</evidence>
<dbReference type="GO" id="GO:0016757">
    <property type="term" value="F:glycosyltransferase activity"/>
    <property type="evidence" value="ECO:0007669"/>
    <property type="project" value="InterPro"/>
</dbReference>
<dbReference type="PANTHER" id="PTHR12526">
    <property type="entry name" value="GLYCOSYLTRANSFERASE"/>
    <property type="match status" value="1"/>
</dbReference>
<accession>A0A2G6KDQ5</accession>
<dbReference type="Pfam" id="PF00534">
    <property type="entry name" value="Glycos_transf_1"/>
    <property type="match status" value="1"/>
</dbReference>
<comment type="caution">
    <text evidence="3">The sequence shown here is derived from an EMBL/GenBank/DDBJ whole genome shotgun (WGS) entry which is preliminary data.</text>
</comment>
<dbReference type="AlphaFoldDB" id="A0A2G6KDQ5"/>
<dbReference type="InterPro" id="IPR028098">
    <property type="entry name" value="Glyco_trans_4-like_N"/>
</dbReference>
<name>A0A2G6KDQ5_9BACT</name>
<feature type="domain" description="Glycosyltransferase subfamily 4-like N-terminal" evidence="2">
    <location>
        <begin position="65"/>
        <end position="199"/>
    </location>
</feature>
<dbReference type="Proteomes" id="UP000230821">
    <property type="component" value="Unassembled WGS sequence"/>
</dbReference>
<gene>
    <name evidence="3" type="ORF">CSA56_13030</name>
</gene>
<sequence>MKILSFTTLWPNPMQPFYGLFNRERIRTLAKLCDLRVVAPVPWFMSVKWLGRYYYQNYCQLPGYEKSEDLEVFHPQYLVIPKLLKFSDAFLMHASLRTFLRNLRKEFAFDLIDAYYAYPDGVAASYLAEALGVPYTVSVLGSDITLFGKERLRGTLIRRSLQSANRVLCVSDSLKAELITTHDIPSEKIDVIENGVDCQKFCPLPKIDARRQLDLPADAHILLSVGHLRELKGFHLLVEALHTLQHSKTYSSPLKLLIVGGDYPWDPTYKDRLVRQIQEYGLQEHVVLAGAKRPDELHYWYSAADVFCLVSSREGCPNVILESLACGTPIVATPVGDIPKLVPRQDLGILVERNVESIRRGIVEALEQTWNHDGIVEYAQQFSWERTSAKICTIYEGLIAGASRAQTSGQDV</sequence>
<evidence type="ECO:0000313" key="3">
    <source>
        <dbReference type="EMBL" id="PIE33102.1"/>
    </source>
</evidence>